<accession>A0AA39URH4</accession>
<reference evidence="2" key="1">
    <citation type="submission" date="2023-06" db="EMBL/GenBank/DDBJ databases">
        <authorList>
            <consortium name="Lawrence Berkeley National Laboratory"/>
            <person name="Ahrendt S."/>
            <person name="Sahu N."/>
            <person name="Indic B."/>
            <person name="Wong-Bajracharya J."/>
            <person name="Merenyi Z."/>
            <person name="Ke H.-M."/>
            <person name="Monk M."/>
            <person name="Kocsube S."/>
            <person name="Drula E."/>
            <person name="Lipzen A."/>
            <person name="Balint B."/>
            <person name="Henrissat B."/>
            <person name="Andreopoulos B."/>
            <person name="Martin F.M."/>
            <person name="Harder C.B."/>
            <person name="Rigling D."/>
            <person name="Ford K.L."/>
            <person name="Foster G.D."/>
            <person name="Pangilinan J."/>
            <person name="Papanicolaou A."/>
            <person name="Barry K."/>
            <person name="LaButti K."/>
            <person name="Viragh M."/>
            <person name="Koriabine M."/>
            <person name="Yan M."/>
            <person name="Riley R."/>
            <person name="Champramary S."/>
            <person name="Plett K.L."/>
            <person name="Tsai I.J."/>
            <person name="Slot J."/>
            <person name="Sipos G."/>
            <person name="Plett J."/>
            <person name="Nagy L.G."/>
            <person name="Grigoriev I.V."/>
        </authorList>
    </citation>
    <scope>NUCLEOTIDE SEQUENCE</scope>
    <source>
        <strain evidence="2">HWK02</strain>
    </source>
</reference>
<comment type="caution">
    <text evidence="2">The sequence shown here is derived from an EMBL/GenBank/DDBJ whole genome shotgun (WGS) entry which is preliminary data.</text>
</comment>
<organism evidence="2 3">
    <name type="scientific">Armillaria luteobubalina</name>
    <dbReference type="NCBI Taxonomy" id="153913"/>
    <lineage>
        <taxon>Eukaryota</taxon>
        <taxon>Fungi</taxon>
        <taxon>Dikarya</taxon>
        <taxon>Basidiomycota</taxon>
        <taxon>Agaricomycotina</taxon>
        <taxon>Agaricomycetes</taxon>
        <taxon>Agaricomycetidae</taxon>
        <taxon>Agaricales</taxon>
        <taxon>Marasmiineae</taxon>
        <taxon>Physalacriaceae</taxon>
        <taxon>Armillaria</taxon>
    </lineage>
</organism>
<gene>
    <name evidence="2" type="ORF">EDD18DRAFT_1321462</name>
</gene>
<feature type="compositionally biased region" description="Pro residues" evidence="1">
    <location>
        <begin position="10"/>
        <end position="29"/>
    </location>
</feature>
<dbReference type="AlphaFoldDB" id="A0AA39URH4"/>
<dbReference type="InterPro" id="IPR041078">
    <property type="entry name" value="Plavaka"/>
</dbReference>
<evidence type="ECO:0000313" key="3">
    <source>
        <dbReference type="Proteomes" id="UP001175228"/>
    </source>
</evidence>
<name>A0AA39URH4_9AGAR</name>
<keyword evidence="3" id="KW-1185">Reference proteome</keyword>
<sequence length="1009" mass="114989">MKTPNKRPTSPSPSIPDEPIFPPDPPSPPSGLSLSDSETVSPSKRRRVTIEDIEDEGDSLPSSWSHDSLVFVDYPDAGAEIEGVGPGETTFKRIKQERKKQGQQMWAPFKTHEEWELARWLMMSGVSQADIDRFAKLAVHQIQDKVEPSFKDKRTFLRKIDQLPSALGTEWKCEEFEVVGNILNKDGTPVVQTIELWKCDPLACIRELMQDPRFAKHMHYAPEKMYTNEDLKNQAFDEMATGKWWWAMQKLLPKGATVAAIILSSDKTQLSTFSGDKSAWPVYLTLGNINASVRRKPSEQATILIGYIPVSKLECFMEDRRSVEGYQLFHDCMHALLKPLIDAGQNGVEMLCSDGRMRLVFPILAAYVADYPEQCLIAGCGERRCPKCIVPSQELGDPLHSVLCDPNITVDALKASQLGNNAQFKSLGLHPITPFWTDLPHCNIFHCFTPDLLHQLHKGVFKDHLVKWSTKAAEATKAEVDRRYMAMPRHPDLRHFKKGISLVTQWTGTEYKNMEKVFLGALAGTAKHDVIVCVHAVLDFIYYSHLELQTDESLKKLEDSLRTFHAHKHVFIDDGIRDHFNIPKVHSMSHGVTGGYNTEASERLHIDFAKRAYRASNRKGYIQQMTKWLTRREADSGHREEVDEVEDDVDVANDEEEARDHADINMELTKDTDQVTHVSLQHGESTYTVPKRPSFTGIDIATLKNEYGTHQFVHCLEFFLRERGLLKRDFWDAHPAKYQVYKRFRIHIPPVPEVSTNITLDVVRASPSYTAGTRQKKYVPAQFDTVLARHDLPLNETQDLNLLGGNGLHVAQVRTIFKLPEELGQFPHPLAYVEWFTPLRRVDEHTQMFRVERSLRNHHRNASIIPITYISCSCHLIPYSGHIMDPTWTSESAIEKCKSFHLNTYLRHIDFDFSTVMTAFHSQNLHITFTTAIINVCSQCHILNIVGVHSDIPHIVEYNMSIDKMRTQRTGLNVREVATSSTDQGVGQYFGCFSEQVKHEKGDHGRRGK</sequence>
<dbReference type="Proteomes" id="UP001175228">
    <property type="component" value="Unassembled WGS sequence"/>
</dbReference>
<evidence type="ECO:0000256" key="1">
    <source>
        <dbReference type="SAM" id="MobiDB-lite"/>
    </source>
</evidence>
<dbReference type="EMBL" id="JAUEPU010000037">
    <property type="protein sequence ID" value="KAK0489690.1"/>
    <property type="molecule type" value="Genomic_DNA"/>
</dbReference>
<dbReference type="Pfam" id="PF18759">
    <property type="entry name" value="Plavaka"/>
    <property type="match status" value="1"/>
</dbReference>
<feature type="region of interest" description="Disordered" evidence="1">
    <location>
        <begin position="1"/>
        <end position="61"/>
    </location>
</feature>
<evidence type="ECO:0008006" key="4">
    <source>
        <dbReference type="Google" id="ProtNLM"/>
    </source>
</evidence>
<proteinExistence type="predicted"/>
<protein>
    <recommendedName>
        <fullName evidence="4">CxC2-like cysteine cluster KDZ transposase-associated domain-containing protein</fullName>
    </recommendedName>
</protein>
<evidence type="ECO:0000313" key="2">
    <source>
        <dbReference type="EMBL" id="KAK0489690.1"/>
    </source>
</evidence>